<name>A0A2Z7D3X8_9LAMI</name>
<organism evidence="1 2">
    <name type="scientific">Dorcoceras hygrometricum</name>
    <dbReference type="NCBI Taxonomy" id="472368"/>
    <lineage>
        <taxon>Eukaryota</taxon>
        <taxon>Viridiplantae</taxon>
        <taxon>Streptophyta</taxon>
        <taxon>Embryophyta</taxon>
        <taxon>Tracheophyta</taxon>
        <taxon>Spermatophyta</taxon>
        <taxon>Magnoliopsida</taxon>
        <taxon>eudicotyledons</taxon>
        <taxon>Gunneridae</taxon>
        <taxon>Pentapetalae</taxon>
        <taxon>asterids</taxon>
        <taxon>lamiids</taxon>
        <taxon>Lamiales</taxon>
        <taxon>Gesneriaceae</taxon>
        <taxon>Didymocarpoideae</taxon>
        <taxon>Trichosporeae</taxon>
        <taxon>Loxocarpinae</taxon>
        <taxon>Dorcoceras</taxon>
    </lineage>
</organism>
<reference evidence="1 2" key="1">
    <citation type="journal article" date="2015" name="Proc. Natl. Acad. Sci. U.S.A.">
        <title>The resurrection genome of Boea hygrometrica: A blueprint for survival of dehydration.</title>
        <authorList>
            <person name="Xiao L."/>
            <person name="Yang G."/>
            <person name="Zhang L."/>
            <person name="Yang X."/>
            <person name="Zhao S."/>
            <person name="Ji Z."/>
            <person name="Zhou Q."/>
            <person name="Hu M."/>
            <person name="Wang Y."/>
            <person name="Chen M."/>
            <person name="Xu Y."/>
            <person name="Jin H."/>
            <person name="Xiao X."/>
            <person name="Hu G."/>
            <person name="Bao F."/>
            <person name="Hu Y."/>
            <person name="Wan P."/>
            <person name="Li L."/>
            <person name="Deng X."/>
            <person name="Kuang T."/>
            <person name="Xiang C."/>
            <person name="Zhu J.K."/>
            <person name="Oliver M.J."/>
            <person name="He Y."/>
        </authorList>
    </citation>
    <scope>NUCLEOTIDE SEQUENCE [LARGE SCALE GENOMIC DNA]</scope>
    <source>
        <strain evidence="2">cv. XS01</strain>
    </source>
</reference>
<accession>A0A2Z7D3X8</accession>
<dbReference type="Proteomes" id="UP000250235">
    <property type="component" value="Unassembled WGS sequence"/>
</dbReference>
<keyword evidence="2" id="KW-1185">Reference proteome</keyword>
<dbReference type="AlphaFoldDB" id="A0A2Z7D3X8"/>
<evidence type="ECO:0000313" key="2">
    <source>
        <dbReference type="Proteomes" id="UP000250235"/>
    </source>
</evidence>
<evidence type="ECO:0000313" key="1">
    <source>
        <dbReference type="EMBL" id="KZV53700.1"/>
    </source>
</evidence>
<proteinExistence type="predicted"/>
<dbReference type="EMBL" id="KQ990082">
    <property type="protein sequence ID" value="KZV53700.1"/>
    <property type="molecule type" value="Genomic_DNA"/>
</dbReference>
<evidence type="ECO:0008006" key="3">
    <source>
        <dbReference type="Google" id="ProtNLM"/>
    </source>
</evidence>
<protein>
    <recommendedName>
        <fullName evidence="3">Acyl-CoA dehydrogenase-related protein</fullName>
    </recommendedName>
</protein>
<gene>
    <name evidence="1" type="ORF">F511_28612</name>
</gene>
<sequence>MSLFDLQDVCIAIGSIATLDLPMVVDLIGIYGLKGPYCTLTTTNWFLQALSVIPRGSWGDVARRFTMIRWAALETAAPLLSQAAAAAASTRRRRRRRLRRKIVSGQFDEENPFMLISSVLLVQTDEGVSFLVVDRIGDFYRNLPRRADVIVTTIESTFGSKPPRRRRPWRCPTARGACALAAHGWHYAACFLARLLRIAARLLYVMDAARLILGGWPMSILPRDDCAFLVAGSLRRSSQDGCATSRATMSARLRQVAGRWPTDARHVMAHVGAYKRRLVAAAHAPFCAARDFFDGGAAGRPPLRRVSGAVVTGGAYLRCVLPRAITAHRCPPPIRHGRCAIDSWWLADVYFAAR</sequence>